<keyword evidence="3" id="KW-0858">Xylan degradation</keyword>
<evidence type="ECO:0000256" key="9">
    <source>
        <dbReference type="RuleBase" id="RU361174"/>
    </source>
</evidence>
<name>A0ABZ0PE29_9PROT</name>
<gene>
    <name evidence="11" type="ORF">R9Z33_15315</name>
</gene>
<evidence type="ECO:0000256" key="1">
    <source>
        <dbReference type="ARBA" id="ARBA00000681"/>
    </source>
</evidence>
<dbReference type="InterPro" id="IPR001000">
    <property type="entry name" value="GH10_dom"/>
</dbReference>
<dbReference type="PROSITE" id="PS51760">
    <property type="entry name" value="GH10_2"/>
    <property type="match status" value="1"/>
</dbReference>
<dbReference type="SUPFAM" id="SSF51445">
    <property type="entry name" value="(Trans)glycosidases"/>
    <property type="match status" value="1"/>
</dbReference>
<evidence type="ECO:0000256" key="7">
    <source>
        <dbReference type="ARBA" id="ARBA00023295"/>
    </source>
</evidence>
<comment type="catalytic activity">
    <reaction evidence="1 9">
        <text>Endohydrolysis of (1-&gt;4)-beta-D-xylosidic linkages in xylans.</text>
        <dbReference type="EC" id="3.2.1.8"/>
    </reaction>
</comment>
<dbReference type="PRINTS" id="PR00134">
    <property type="entry name" value="GLHYDRLASE10"/>
</dbReference>
<evidence type="ECO:0000256" key="8">
    <source>
        <dbReference type="ARBA" id="ARBA00023326"/>
    </source>
</evidence>
<keyword evidence="7 9" id="KW-0326">Glycosidase</keyword>
<evidence type="ECO:0000256" key="6">
    <source>
        <dbReference type="ARBA" id="ARBA00023277"/>
    </source>
</evidence>
<accession>A0ABZ0PE29</accession>
<dbReference type="Pfam" id="PF00331">
    <property type="entry name" value="Glyco_hydro_10"/>
    <property type="match status" value="1"/>
</dbReference>
<keyword evidence="6 9" id="KW-0119">Carbohydrate metabolism</keyword>
<evidence type="ECO:0000256" key="4">
    <source>
        <dbReference type="ARBA" id="ARBA00022729"/>
    </source>
</evidence>
<evidence type="ECO:0000256" key="5">
    <source>
        <dbReference type="ARBA" id="ARBA00022801"/>
    </source>
</evidence>
<evidence type="ECO:0000313" key="12">
    <source>
        <dbReference type="Proteomes" id="UP001305521"/>
    </source>
</evidence>
<organism evidence="11 12">
    <name type="scientific">Sediminicoccus rosea</name>
    <dbReference type="NCBI Taxonomy" id="1225128"/>
    <lineage>
        <taxon>Bacteria</taxon>
        <taxon>Pseudomonadati</taxon>
        <taxon>Pseudomonadota</taxon>
        <taxon>Alphaproteobacteria</taxon>
        <taxon>Acetobacterales</taxon>
        <taxon>Roseomonadaceae</taxon>
        <taxon>Sediminicoccus</taxon>
    </lineage>
</organism>
<dbReference type="EC" id="3.2.1.8" evidence="9"/>
<dbReference type="InterPro" id="IPR044846">
    <property type="entry name" value="GH10"/>
</dbReference>
<keyword evidence="12" id="KW-1185">Reference proteome</keyword>
<keyword evidence="4" id="KW-0732">Signal</keyword>
<proteinExistence type="inferred from homology"/>
<dbReference type="EMBL" id="CP137852">
    <property type="protein sequence ID" value="WPB83470.1"/>
    <property type="molecule type" value="Genomic_DNA"/>
</dbReference>
<dbReference type="PANTHER" id="PTHR31490">
    <property type="entry name" value="GLYCOSYL HYDROLASE"/>
    <property type="match status" value="1"/>
</dbReference>
<dbReference type="Proteomes" id="UP001305521">
    <property type="component" value="Chromosome"/>
</dbReference>
<keyword evidence="8 9" id="KW-0624">Polysaccharide degradation</keyword>
<dbReference type="InterPro" id="IPR017853">
    <property type="entry name" value="GH"/>
</dbReference>
<keyword evidence="5 9" id="KW-0378">Hydrolase</keyword>
<protein>
    <recommendedName>
        <fullName evidence="9">Beta-xylanase</fullName>
        <ecNumber evidence="9">3.2.1.8</ecNumber>
    </recommendedName>
</protein>
<feature type="domain" description="GH10" evidence="10">
    <location>
        <begin position="26"/>
        <end position="349"/>
    </location>
</feature>
<dbReference type="SMART" id="SM00633">
    <property type="entry name" value="Glyco_10"/>
    <property type="match status" value="1"/>
</dbReference>
<dbReference type="PROSITE" id="PS51318">
    <property type="entry name" value="TAT"/>
    <property type="match status" value="1"/>
</dbReference>
<evidence type="ECO:0000256" key="2">
    <source>
        <dbReference type="ARBA" id="ARBA00007495"/>
    </source>
</evidence>
<sequence length="352" mass="38545">MRLTRRALLGSTLAAATFAQEAGAQEAGLRALAEARGLAIGAMVTRGQLRDYPALLPPLRRDAALLAPGLELKWDTLRPTPEAFNFAPAEEIAALASANGMGLRGHTLVWHEALPRWFDPAALPAATLRATLERHIRTVAGHWRGRIASWDVVNEPLGEDGLRDSPLADPEVIRLCFQWAREADPGARLVVNDYDLELGDRRQERRRATMLRLLEGLLRAGAPVQALGLQAHLAPRSAPFGAARLARFLREVAGMGLAIEVTELDIVDRLLPADIAARDAEGAAMVADFLRVALDQPATKMLIMWGLSDVQSWQQDSAFARRRDGLPSRSQPLDREMQKKPIWHAIAGALRP</sequence>
<evidence type="ECO:0000256" key="3">
    <source>
        <dbReference type="ARBA" id="ARBA00022651"/>
    </source>
</evidence>
<dbReference type="RefSeq" id="WP_318647446.1">
    <property type="nucleotide sequence ID" value="NZ_CP137852.1"/>
</dbReference>
<dbReference type="PANTHER" id="PTHR31490:SF88">
    <property type="entry name" value="BETA-XYLANASE"/>
    <property type="match status" value="1"/>
</dbReference>
<reference evidence="11 12" key="1">
    <citation type="submission" date="2023-11" db="EMBL/GenBank/DDBJ databases">
        <title>Arctic aerobic anoxygenic photoheterotroph Sediminicoccus rosea KRV36 adapts its photosynthesis to long days of polar summer.</title>
        <authorList>
            <person name="Tomasch J."/>
            <person name="Kopejtka K."/>
            <person name="Bily T."/>
            <person name="Gardiner A.T."/>
            <person name="Gardian Z."/>
            <person name="Shivaramu S."/>
            <person name="Koblizek M."/>
            <person name="Engelhardt F."/>
            <person name="Kaftan D."/>
        </authorList>
    </citation>
    <scope>NUCLEOTIDE SEQUENCE [LARGE SCALE GENOMIC DNA]</scope>
    <source>
        <strain evidence="11 12">R-30</strain>
    </source>
</reference>
<evidence type="ECO:0000313" key="11">
    <source>
        <dbReference type="EMBL" id="WPB83470.1"/>
    </source>
</evidence>
<dbReference type="Gene3D" id="3.20.20.80">
    <property type="entry name" value="Glycosidases"/>
    <property type="match status" value="1"/>
</dbReference>
<comment type="similarity">
    <text evidence="2 9">Belongs to the glycosyl hydrolase 10 (cellulase F) family.</text>
</comment>
<dbReference type="InterPro" id="IPR006311">
    <property type="entry name" value="TAT_signal"/>
</dbReference>
<evidence type="ECO:0000259" key="10">
    <source>
        <dbReference type="PROSITE" id="PS51760"/>
    </source>
</evidence>